<evidence type="ECO:0000259" key="1">
    <source>
        <dbReference type="Pfam" id="PF06223"/>
    </source>
</evidence>
<sequence length="220" mass="23986">MKLTLDALKESGAFTGRPVEKEITWTQGDKKITATVYVRPMGYHTATSDVLAFGGKVDGVAGRIAASICDEHGKPIFTPADITGEADPERGALDGGLTVALLLAIQEVNDLGKDFELSAEDEFWCELVLNGIGGRTIAEAREVLSFKESQLWAKYRERYGSLNPMLRVEWGAGLVSSMIANVNRDPKRPPFNPTDFTLHFTKVKAADGPISLEEARASWT</sequence>
<reference evidence="2 3" key="1">
    <citation type="journal article" date="2000" name="J. Mol. Biol.">
        <title>Genomic sequences of bacteriophages HK97 and HK022: pervasive genetic mosaicism in the lambdoid bacteriophages.</title>
        <authorList>
            <person name="Juhala R.J."/>
            <person name="Ford M.E."/>
            <person name="Duda R.L."/>
            <person name="Youlton A."/>
            <person name="Hatfull G.F."/>
            <person name="Hendrix R.W."/>
        </authorList>
    </citation>
    <scope>NUCLEOTIDE SEQUENCE</scope>
</reference>
<dbReference type="Pfam" id="PF16459">
    <property type="entry name" value="Phage_TAC_13"/>
    <property type="match status" value="1"/>
</dbReference>
<protein>
    <submittedName>
        <fullName evidence="2">Tail assembly chaperone</fullName>
    </submittedName>
</protein>
<dbReference type="InterPro" id="IPR024410">
    <property type="entry name" value="Phage_TAC_12"/>
</dbReference>
<name>Q9MCU7_BPHK0</name>
<evidence type="ECO:0000313" key="2">
    <source>
        <dbReference type="EMBL" id="AAF30366.2"/>
    </source>
</evidence>
<keyword evidence="3" id="KW-1185">Reference proteome</keyword>
<evidence type="ECO:0000313" key="3">
    <source>
        <dbReference type="Proteomes" id="UP000009088"/>
    </source>
</evidence>
<dbReference type="InterPro" id="IPR009350">
    <property type="entry name" value="Phage_tail_T"/>
</dbReference>
<dbReference type="Proteomes" id="UP000009088">
    <property type="component" value="Segment"/>
</dbReference>
<dbReference type="Pfam" id="PF06223">
    <property type="entry name" value="Phage_tail_T"/>
    <property type="match status" value="1"/>
</dbReference>
<accession>Q9MCU7</accession>
<feature type="domain" description="Minor tail T" evidence="1">
    <location>
        <begin position="145"/>
        <end position="215"/>
    </location>
</feature>
<proteinExistence type="predicted"/>
<dbReference type="EMBL" id="AF069308">
    <property type="protein sequence ID" value="AAF30366.2"/>
    <property type="molecule type" value="Genomic_DNA"/>
</dbReference>
<gene>
    <name evidence="2" type="ORF">HK022_14</name>
</gene>
<organism evidence="2 3">
    <name type="scientific">Escherichia phage HK022</name>
    <dbReference type="NCBI Taxonomy" id="2681618"/>
    <lineage>
        <taxon>Viruses</taxon>
        <taxon>Duplodnaviria</taxon>
        <taxon>Heunggongvirae</taxon>
        <taxon>Uroviricota</taxon>
        <taxon>Caudoviricetes</taxon>
        <taxon>Hendrixvirinae</taxon>
        <taxon>Shamshuipovirus</taxon>
        <taxon>Escherichia phage HK022</taxon>
    </lineage>
</organism>